<dbReference type="Proteomes" id="UP000265040">
    <property type="component" value="Chromosome 17"/>
</dbReference>
<keyword evidence="3" id="KW-0879">Wnt signaling pathway</keyword>
<evidence type="ECO:0000256" key="10">
    <source>
        <dbReference type="SAM" id="SignalP"/>
    </source>
</evidence>
<keyword evidence="4" id="KW-0812">Transmembrane</keyword>
<dbReference type="PANTHER" id="PTHR31021:SF2">
    <property type="entry name" value="PROTEIN APCDD1"/>
    <property type="match status" value="1"/>
</dbReference>
<keyword evidence="5 10" id="KW-0732">Signal</keyword>
<dbReference type="AlphaFoldDB" id="A0A3Q1J7W6"/>
<evidence type="ECO:0000313" key="12">
    <source>
        <dbReference type="Ensembl" id="ENSATEP00000028920.1"/>
    </source>
</evidence>
<evidence type="ECO:0000256" key="6">
    <source>
        <dbReference type="ARBA" id="ARBA00023136"/>
    </source>
</evidence>
<proteinExistence type="inferred from homology"/>
<dbReference type="SMART" id="SM01352">
    <property type="entry name" value="APCDDC"/>
    <property type="match status" value="2"/>
</dbReference>
<evidence type="ECO:0000256" key="2">
    <source>
        <dbReference type="ARBA" id="ARBA00022475"/>
    </source>
</evidence>
<dbReference type="PANTHER" id="PTHR31021">
    <property type="entry name" value="ADENOMATOSIS POLYPOSIS COLI DOWN-REGULATED 1"/>
    <property type="match status" value="1"/>
</dbReference>
<evidence type="ECO:0000256" key="9">
    <source>
        <dbReference type="ARBA" id="ARBA00040474"/>
    </source>
</evidence>
<keyword evidence="13" id="KW-1185">Reference proteome</keyword>
<reference evidence="12" key="3">
    <citation type="submission" date="2025-09" db="UniProtKB">
        <authorList>
            <consortium name="Ensembl"/>
        </authorList>
    </citation>
    <scope>IDENTIFICATION</scope>
</reference>
<feature type="signal peptide" evidence="10">
    <location>
        <begin position="1"/>
        <end position="21"/>
    </location>
</feature>
<evidence type="ECO:0000256" key="3">
    <source>
        <dbReference type="ARBA" id="ARBA00022687"/>
    </source>
</evidence>
<protein>
    <recommendedName>
        <fullName evidence="9">Protein APCDD1</fullName>
    </recommendedName>
</protein>
<comment type="similarity">
    <text evidence="8">Belongs to the APCDD1 family.</text>
</comment>
<dbReference type="GO" id="GO:0016055">
    <property type="term" value="P:Wnt signaling pathway"/>
    <property type="evidence" value="ECO:0007669"/>
    <property type="project" value="UniProtKB-KW"/>
</dbReference>
<dbReference type="InParanoid" id="A0A3Q1J7W6"/>
<dbReference type="GeneTree" id="ENSGT00640000091492"/>
<keyword evidence="7" id="KW-0325">Glycoprotein</keyword>
<comment type="subcellular location">
    <subcellularLocation>
        <location evidence="1">Cell membrane</location>
        <topology evidence="1">Single-pass type I membrane protein</topology>
    </subcellularLocation>
</comment>
<feature type="domain" description="APCDD1" evidence="11">
    <location>
        <begin position="274"/>
        <end position="476"/>
    </location>
</feature>
<evidence type="ECO:0000256" key="5">
    <source>
        <dbReference type="ARBA" id="ARBA00022729"/>
    </source>
</evidence>
<keyword evidence="2" id="KW-1003">Cell membrane</keyword>
<evidence type="ECO:0000256" key="7">
    <source>
        <dbReference type="ARBA" id="ARBA00023180"/>
    </source>
</evidence>
<evidence type="ECO:0000256" key="4">
    <source>
        <dbReference type="ARBA" id="ARBA00022692"/>
    </source>
</evidence>
<evidence type="ECO:0000256" key="1">
    <source>
        <dbReference type="ARBA" id="ARBA00004251"/>
    </source>
</evidence>
<dbReference type="Pfam" id="PF14921">
    <property type="entry name" value="APCDDC"/>
    <property type="match status" value="2"/>
</dbReference>
<name>A0A3Q1J7W6_ANATE</name>
<keyword evidence="6" id="KW-0472">Membrane</keyword>
<evidence type="ECO:0000256" key="8">
    <source>
        <dbReference type="ARBA" id="ARBA00038384"/>
    </source>
</evidence>
<dbReference type="OrthoDB" id="5985602at2759"/>
<gene>
    <name evidence="12" type="primary">APCDD1</name>
</gene>
<dbReference type="OMA" id="MPLIQCT"/>
<sequence length="504" mass="58234">MGPSSTLLLVAFLGWAKGSSRHYSDSRSSHLYLEKTHGRSIKDSQCPHMLKHLHNGARITVQMPPNIEGHWVSTSCEVRSGPEFLTRSYRFYPNNTFQAHQFYYEDNHCTKPIYTLVVQGRLRLRQASWIIRGGTEAEYHLHRVQMVCHTATVAKELSQRPSCRGVMKGHWDPSVTYELWSEEDGYDCLRELNFAMHELQLLRVEKQYLHHNLDHLVEELFLGDIHTEPSQRLYYKPSSYQTALQNAKNHDHGCIACRIIYRSDEFHPPILPPRADLTVGLYGQWVSQRCEVRPEVLFLTRHFIFHDNNHTWEGHYYHYSDPVCKHPTFTIYARGRYSRGLHSTRVMGGTDFVFKVNHMRVTPMDLATTSLLNVFNGNECGAQGSWQVGVEQDVTVTNGCVALGIRLPHTEYELFRMEQDAHSRYLLYNGQRPSDGSSPDRPEKRATSYQMPLVQCLSSSQVTDYIQGGDRPLLPHNDCRGWHKANQKHIVVVLVVTLLLFWQS</sequence>
<dbReference type="InterPro" id="IPR029405">
    <property type="entry name" value="APCDD1_dom"/>
</dbReference>
<dbReference type="Ensembl" id="ENSATET00000029364.3">
    <property type="protein sequence ID" value="ENSATEP00000028920.1"/>
    <property type="gene ID" value="ENSATEG00000019957.3"/>
</dbReference>
<feature type="chain" id="PRO_5018791812" description="Protein APCDD1" evidence="10">
    <location>
        <begin position="22"/>
        <end position="504"/>
    </location>
</feature>
<accession>A0A3Q1J7W6</accession>
<feature type="domain" description="APCDD1" evidence="11">
    <location>
        <begin position="45"/>
        <end position="273"/>
    </location>
</feature>
<evidence type="ECO:0000259" key="11">
    <source>
        <dbReference type="SMART" id="SM01352"/>
    </source>
</evidence>
<dbReference type="InterPro" id="IPR042425">
    <property type="entry name" value="APCDD1"/>
</dbReference>
<reference evidence="12" key="1">
    <citation type="submission" date="2021-04" db="EMBL/GenBank/DDBJ databases">
        <authorList>
            <consortium name="Wellcome Sanger Institute Data Sharing"/>
        </authorList>
    </citation>
    <scope>NUCLEOTIDE SEQUENCE [LARGE SCALE GENOMIC DNA]</scope>
</reference>
<dbReference type="GO" id="GO:0017147">
    <property type="term" value="F:Wnt-protein binding"/>
    <property type="evidence" value="ECO:0007669"/>
    <property type="project" value="InterPro"/>
</dbReference>
<reference evidence="12" key="2">
    <citation type="submission" date="2025-08" db="UniProtKB">
        <authorList>
            <consortium name="Ensembl"/>
        </authorList>
    </citation>
    <scope>IDENTIFICATION</scope>
</reference>
<evidence type="ECO:0000313" key="13">
    <source>
        <dbReference type="Proteomes" id="UP000265040"/>
    </source>
</evidence>
<organism evidence="12 13">
    <name type="scientific">Anabas testudineus</name>
    <name type="common">Climbing perch</name>
    <name type="synonym">Anthias testudineus</name>
    <dbReference type="NCBI Taxonomy" id="64144"/>
    <lineage>
        <taxon>Eukaryota</taxon>
        <taxon>Metazoa</taxon>
        <taxon>Chordata</taxon>
        <taxon>Craniata</taxon>
        <taxon>Vertebrata</taxon>
        <taxon>Euteleostomi</taxon>
        <taxon>Actinopterygii</taxon>
        <taxon>Neopterygii</taxon>
        <taxon>Teleostei</taxon>
        <taxon>Neoteleostei</taxon>
        <taxon>Acanthomorphata</taxon>
        <taxon>Anabantaria</taxon>
        <taxon>Anabantiformes</taxon>
        <taxon>Anabantoidei</taxon>
        <taxon>Anabantidae</taxon>
        <taxon>Anabas</taxon>
    </lineage>
</organism>
<dbReference type="GO" id="GO:0005886">
    <property type="term" value="C:plasma membrane"/>
    <property type="evidence" value="ECO:0007669"/>
    <property type="project" value="UniProtKB-SubCell"/>
</dbReference>
<dbReference type="GO" id="GO:0030178">
    <property type="term" value="P:negative regulation of Wnt signaling pathway"/>
    <property type="evidence" value="ECO:0007669"/>
    <property type="project" value="InterPro"/>
</dbReference>